<evidence type="ECO:0000256" key="1">
    <source>
        <dbReference type="ARBA" id="ARBA00004141"/>
    </source>
</evidence>
<keyword evidence="4 5" id="KW-0472">Membrane</keyword>
<feature type="transmembrane region" description="Helical" evidence="5">
    <location>
        <begin position="105"/>
        <end position="124"/>
    </location>
</feature>
<comment type="similarity">
    <text evidence="5">Belongs to the 4-toluene sulfonate uptake permease (TSUP) (TC 2.A.102) family.</text>
</comment>
<comment type="caution">
    <text evidence="6">The sequence shown here is derived from an EMBL/GenBank/DDBJ whole genome shotgun (WGS) entry which is preliminary data.</text>
</comment>
<keyword evidence="3 5" id="KW-1133">Transmembrane helix</keyword>
<evidence type="ECO:0000256" key="4">
    <source>
        <dbReference type="ARBA" id="ARBA00023136"/>
    </source>
</evidence>
<evidence type="ECO:0000313" key="6">
    <source>
        <dbReference type="EMBL" id="TMM28609.1"/>
    </source>
</evidence>
<proteinExistence type="inferred from homology"/>
<dbReference type="PANTHER" id="PTHR43701:SF5">
    <property type="entry name" value="MEMBRANE TRANSPORTER PROTEIN-RELATED"/>
    <property type="match status" value="1"/>
</dbReference>
<protein>
    <recommendedName>
        <fullName evidence="5">Probable membrane transporter protein</fullName>
    </recommendedName>
</protein>
<keyword evidence="2 5" id="KW-0812">Transmembrane</keyword>
<reference evidence="6 7" key="1">
    <citation type="submission" date="2019-05" db="EMBL/GenBank/DDBJ databases">
        <title>Polaribacter aestuariivivens sp. nov., isolated from a tidal flat.</title>
        <authorList>
            <person name="Yoon J.-H."/>
        </authorList>
    </citation>
    <scope>NUCLEOTIDE SEQUENCE [LARGE SCALE GENOMIC DNA]</scope>
    <source>
        <strain evidence="6 7">DBTF-3</strain>
    </source>
</reference>
<dbReference type="GO" id="GO:0005886">
    <property type="term" value="C:plasma membrane"/>
    <property type="evidence" value="ECO:0007669"/>
    <property type="project" value="UniProtKB-SubCell"/>
</dbReference>
<evidence type="ECO:0000256" key="2">
    <source>
        <dbReference type="ARBA" id="ARBA00022692"/>
    </source>
</evidence>
<feature type="transmembrane region" description="Helical" evidence="5">
    <location>
        <begin position="236"/>
        <end position="255"/>
    </location>
</feature>
<evidence type="ECO:0000256" key="3">
    <source>
        <dbReference type="ARBA" id="ARBA00022989"/>
    </source>
</evidence>
<sequence>MQLFLILDTFLQFWHIAILFFFVAILYSSVGFGGGSSYLAILALTSIVFTQIRATALLCNIVVVLGNILLFYRQNKIDLKKISPLVLLSVPMAYLGGYLKISQQFFFILLGFTLLFAAITMWISKKIIADEFDVKKTSFLKNTTFGGFIGFISGMVGIGGGIFLAPLLHLTNWDTPKKIAATASFFILVNSVSGLLGQYSNVDFYIDWNLTLILLIAVFIGGQIGSRISNSYFTPIQLKKATAILIAFVSFRILWKYLF</sequence>
<keyword evidence="7" id="KW-1185">Reference proteome</keyword>
<comment type="subcellular location">
    <subcellularLocation>
        <location evidence="5">Cell membrane</location>
        <topology evidence="5">Multi-pass membrane protein</topology>
    </subcellularLocation>
    <subcellularLocation>
        <location evidence="1">Membrane</location>
        <topology evidence="1">Multi-pass membrane protein</topology>
    </subcellularLocation>
</comment>
<gene>
    <name evidence="6" type="ORF">FDT66_13470</name>
</gene>
<name>A0A5S3N591_9FLAO</name>
<accession>A0A5S3N591</accession>
<feature type="transmembrane region" description="Helical" evidence="5">
    <location>
        <begin position="38"/>
        <end position="70"/>
    </location>
</feature>
<keyword evidence="5" id="KW-1003">Cell membrane</keyword>
<evidence type="ECO:0000313" key="7">
    <source>
        <dbReference type="Proteomes" id="UP000307140"/>
    </source>
</evidence>
<organism evidence="6 7">
    <name type="scientific">Polaribacter aestuariivivens</name>
    <dbReference type="NCBI Taxonomy" id="2304626"/>
    <lineage>
        <taxon>Bacteria</taxon>
        <taxon>Pseudomonadati</taxon>
        <taxon>Bacteroidota</taxon>
        <taxon>Flavobacteriia</taxon>
        <taxon>Flavobacteriales</taxon>
        <taxon>Flavobacteriaceae</taxon>
    </lineage>
</organism>
<dbReference type="EMBL" id="VANR01000008">
    <property type="protein sequence ID" value="TMM28609.1"/>
    <property type="molecule type" value="Genomic_DNA"/>
</dbReference>
<dbReference type="Proteomes" id="UP000307140">
    <property type="component" value="Unassembled WGS sequence"/>
</dbReference>
<feature type="transmembrane region" description="Helical" evidence="5">
    <location>
        <begin position="82"/>
        <end position="99"/>
    </location>
</feature>
<feature type="transmembrane region" description="Helical" evidence="5">
    <location>
        <begin position="179"/>
        <end position="197"/>
    </location>
</feature>
<feature type="transmembrane region" description="Helical" evidence="5">
    <location>
        <begin position="145"/>
        <end position="167"/>
    </location>
</feature>
<feature type="transmembrane region" description="Helical" evidence="5">
    <location>
        <begin position="204"/>
        <end position="224"/>
    </location>
</feature>
<dbReference type="PANTHER" id="PTHR43701">
    <property type="entry name" value="MEMBRANE TRANSPORTER PROTEIN MJ0441-RELATED"/>
    <property type="match status" value="1"/>
</dbReference>
<dbReference type="OrthoDB" id="560496at2"/>
<evidence type="ECO:0000256" key="5">
    <source>
        <dbReference type="RuleBase" id="RU363041"/>
    </source>
</evidence>
<dbReference type="InterPro" id="IPR002781">
    <property type="entry name" value="TM_pro_TauE-like"/>
</dbReference>
<dbReference type="InterPro" id="IPR051598">
    <property type="entry name" value="TSUP/Inactive_protease-like"/>
</dbReference>
<dbReference type="AlphaFoldDB" id="A0A5S3N591"/>
<dbReference type="Pfam" id="PF01925">
    <property type="entry name" value="TauE"/>
    <property type="match status" value="1"/>
</dbReference>
<feature type="transmembrane region" description="Helical" evidence="5">
    <location>
        <begin position="12"/>
        <end position="32"/>
    </location>
</feature>